<reference evidence="2 3" key="2">
    <citation type="submission" date="2018-07" db="EMBL/GenBank/DDBJ databases">
        <title>Diversity of Mesorhizobium strains in Brazil.</title>
        <authorList>
            <person name="Helene L.C.F."/>
            <person name="Dall'Agnol R."/>
            <person name="Delamuta J.R.M."/>
            <person name="Hungria M."/>
        </authorList>
    </citation>
    <scope>NUCLEOTIDE SEQUENCE [LARGE SCALE GENOMIC DNA]</scope>
    <source>
        <strain evidence="2 3">AC99b</strain>
    </source>
</reference>
<feature type="compositionally biased region" description="Acidic residues" evidence="1">
    <location>
        <begin position="97"/>
        <end position="113"/>
    </location>
</feature>
<evidence type="ECO:0000313" key="3">
    <source>
        <dbReference type="Proteomes" id="UP000251558"/>
    </source>
</evidence>
<dbReference type="AlphaFoldDB" id="A0A330HN81"/>
<evidence type="ECO:0000256" key="1">
    <source>
        <dbReference type="SAM" id="MobiDB-lite"/>
    </source>
</evidence>
<feature type="compositionally biased region" description="Basic and acidic residues" evidence="1">
    <location>
        <begin position="81"/>
        <end position="96"/>
    </location>
</feature>
<dbReference type="RefSeq" id="WP_112098255.1">
    <property type="nucleotide sequence ID" value="NZ_QMBP01000006.1"/>
</dbReference>
<accession>A0A330HN81</accession>
<comment type="caution">
    <text evidence="2">The sequence shown here is derived from an EMBL/GenBank/DDBJ whole genome shotgun (WGS) entry which is preliminary data.</text>
</comment>
<keyword evidence="3" id="KW-1185">Reference proteome</keyword>
<evidence type="ECO:0000313" key="2">
    <source>
        <dbReference type="EMBL" id="RAZ90181.1"/>
    </source>
</evidence>
<protein>
    <submittedName>
        <fullName evidence="2">Uncharacterized protein</fullName>
    </submittedName>
</protein>
<dbReference type="OrthoDB" id="8082278at2"/>
<feature type="region of interest" description="Disordered" evidence="1">
    <location>
        <begin position="56"/>
        <end position="125"/>
    </location>
</feature>
<dbReference type="Proteomes" id="UP000251558">
    <property type="component" value="Unassembled WGS sequence"/>
</dbReference>
<sequence>MNAPVGSLKPFGIPAGVDPRTWRQAIEKRVNDLLDQSLALITALDLMEADCDLEDGADAEPWLGWGERGPVSTVPWQDGRGSPHDDREEENEHGGDINDEPQDDDEREADDAEHDQPGHIEGGQS</sequence>
<gene>
    <name evidence="2" type="ORF">DPM33_15245</name>
</gene>
<proteinExistence type="predicted"/>
<dbReference type="EMBL" id="QMBP01000006">
    <property type="protein sequence ID" value="RAZ90181.1"/>
    <property type="molecule type" value="Genomic_DNA"/>
</dbReference>
<name>A0A330HN81_9HYPH</name>
<reference evidence="3" key="1">
    <citation type="submission" date="2018-06" db="EMBL/GenBank/DDBJ databases">
        <authorList>
            <person name="Helene L.C."/>
            <person name="Dall'Agnol R."/>
            <person name="Delamuta J.R."/>
            <person name="Hungria M."/>
        </authorList>
    </citation>
    <scope>NUCLEOTIDE SEQUENCE [LARGE SCALE GENOMIC DNA]</scope>
    <source>
        <strain evidence="3">AC99b</strain>
    </source>
</reference>
<organism evidence="2 3">
    <name type="scientific">Mesorhizobium hawassense</name>
    <dbReference type="NCBI Taxonomy" id="1209954"/>
    <lineage>
        <taxon>Bacteria</taxon>
        <taxon>Pseudomonadati</taxon>
        <taxon>Pseudomonadota</taxon>
        <taxon>Alphaproteobacteria</taxon>
        <taxon>Hyphomicrobiales</taxon>
        <taxon>Phyllobacteriaceae</taxon>
        <taxon>Mesorhizobium</taxon>
    </lineage>
</organism>